<gene>
    <name evidence="2" type="ORF">CLV25_102169</name>
</gene>
<evidence type="ECO:0000256" key="1">
    <source>
        <dbReference type="SAM" id="Phobius"/>
    </source>
</evidence>
<evidence type="ECO:0000313" key="2">
    <source>
        <dbReference type="EMBL" id="TCN72206.1"/>
    </source>
</evidence>
<keyword evidence="1" id="KW-1133">Transmembrane helix</keyword>
<feature type="transmembrane region" description="Helical" evidence="1">
    <location>
        <begin position="28"/>
        <end position="46"/>
    </location>
</feature>
<dbReference type="EMBL" id="SLWB01000002">
    <property type="protein sequence ID" value="TCN72206.1"/>
    <property type="molecule type" value="Genomic_DNA"/>
</dbReference>
<dbReference type="Proteomes" id="UP000294830">
    <property type="component" value="Unassembled WGS sequence"/>
</dbReference>
<keyword evidence="1" id="KW-0472">Membrane</keyword>
<name>A0A4R2EWK0_9BACT</name>
<organism evidence="2 3">
    <name type="scientific">Acetobacteroides hydrogenigenes</name>
    <dbReference type="NCBI Taxonomy" id="979970"/>
    <lineage>
        <taxon>Bacteria</taxon>
        <taxon>Pseudomonadati</taxon>
        <taxon>Bacteroidota</taxon>
        <taxon>Bacteroidia</taxon>
        <taxon>Bacteroidales</taxon>
        <taxon>Rikenellaceae</taxon>
        <taxon>Acetobacteroides</taxon>
    </lineage>
</organism>
<sequence length="61" mass="6608">MLLPPGNLDSILANVAATLMVECFDGTYVFVCLIGVGDIIILPFLAKDLFWTSPKAYLCSL</sequence>
<reference evidence="2 3" key="1">
    <citation type="submission" date="2019-03" db="EMBL/GenBank/DDBJ databases">
        <title>Genomic Encyclopedia of Archaeal and Bacterial Type Strains, Phase II (KMG-II): from individual species to whole genera.</title>
        <authorList>
            <person name="Goeker M."/>
        </authorList>
    </citation>
    <scope>NUCLEOTIDE SEQUENCE [LARGE SCALE GENOMIC DNA]</scope>
    <source>
        <strain evidence="2 3">RL-C</strain>
    </source>
</reference>
<dbReference type="AlphaFoldDB" id="A0A4R2EWK0"/>
<accession>A0A4R2EWK0</accession>
<comment type="caution">
    <text evidence="2">The sequence shown here is derived from an EMBL/GenBank/DDBJ whole genome shotgun (WGS) entry which is preliminary data.</text>
</comment>
<proteinExistence type="predicted"/>
<keyword evidence="1" id="KW-0812">Transmembrane</keyword>
<protein>
    <submittedName>
        <fullName evidence="2">Uncharacterized protein</fullName>
    </submittedName>
</protein>
<evidence type="ECO:0000313" key="3">
    <source>
        <dbReference type="Proteomes" id="UP000294830"/>
    </source>
</evidence>
<keyword evidence="3" id="KW-1185">Reference proteome</keyword>